<gene>
    <name evidence="1" type="ORF">L1049_026376</name>
</gene>
<name>A0AAP0NEM5_LIQFO</name>
<comment type="caution">
    <text evidence="1">The sequence shown here is derived from an EMBL/GenBank/DDBJ whole genome shotgun (WGS) entry which is preliminary data.</text>
</comment>
<dbReference type="PANTHER" id="PTHR37904:SF2">
    <property type="entry name" value="OS10G0566900 PROTEIN"/>
    <property type="match status" value="1"/>
</dbReference>
<protein>
    <submittedName>
        <fullName evidence="1">Uncharacterized protein</fullName>
    </submittedName>
</protein>
<dbReference type="Pfam" id="PF15011">
    <property type="entry name" value="CA109-like"/>
    <property type="match status" value="1"/>
</dbReference>
<evidence type="ECO:0000313" key="2">
    <source>
        <dbReference type="Proteomes" id="UP001415857"/>
    </source>
</evidence>
<proteinExistence type="predicted"/>
<evidence type="ECO:0000313" key="1">
    <source>
        <dbReference type="EMBL" id="KAK9270791.1"/>
    </source>
</evidence>
<keyword evidence="2" id="KW-1185">Reference proteome</keyword>
<dbReference type="EMBL" id="JBBPBK010000014">
    <property type="protein sequence ID" value="KAK9270791.1"/>
    <property type="molecule type" value="Genomic_DNA"/>
</dbReference>
<dbReference type="Proteomes" id="UP001415857">
    <property type="component" value="Unassembled WGS sequence"/>
</dbReference>
<dbReference type="InterPro" id="IPR029159">
    <property type="entry name" value="CA109-like"/>
</dbReference>
<accession>A0AAP0NEM5</accession>
<reference evidence="1 2" key="1">
    <citation type="journal article" date="2024" name="Plant J.">
        <title>Genome sequences and population genomics reveal climatic adaptation and genomic divergence between two closely related sweetgum species.</title>
        <authorList>
            <person name="Xu W.Q."/>
            <person name="Ren C.Q."/>
            <person name="Zhang X.Y."/>
            <person name="Comes H.P."/>
            <person name="Liu X.H."/>
            <person name="Li Y.G."/>
            <person name="Kettle C.J."/>
            <person name="Jalonen R."/>
            <person name="Gaisberger H."/>
            <person name="Ma Y.Z."/>
            <person name="Qiu Y.X."/>
        </authorList>
    </citation>
    <scope>NUCLEOTIDE SEQUENCE [LARGE SCALE GENOMIC DNA]</scope>
    <source>
        <strain evidence="1">Hangzhou</strain>
    </source>
</reference>
<dbReference type="AlphaFoldDB" id="A0AAP0NEM5"/>
<sequence length="111" mass="12945">MEAMVKKYVQKFRKVKDEMNRWDELQSRLLAQFRNTSSIIERLKCNSSLTSYLQKKSANLSYAVQETQKHSVNQNSLTIVRVKMAVSLFSAVETGKECLQRIFNDFIFGSR</sequence>
<dbReference type="InterPro" id="IPR038985">
    <property type="entry name" value="OPRN-like"/>
</dbReference>
<organism evidence="1 2">
    <name type="scientific">Liquidambar formosana</name>
    <name type="common">Formosan gum</name>
    <dbReference type="NCBI Taxonomy" id="63359"/>
    <lineage>
        <taxon>Eukaryota</taxon>
        <taxon>Viridiplantae</taxon>
        <taxon>Streptophyta</taxon>
        <taxon>Embryophyta</taxon>
        <taxon>Tracheophyta</taxon>
        <taxon>Spermatophyta</taxon>
        <taxon>Magnoliopsida</taxon>
        <taxon>eudicotyledons</taxon>
        <taxon>Gunneridae</taxon>
        <taxon>Pentapetalae</taxon>
        <taxon>Saxifragales</taxon>
        <taxon>Altingiaceae</taxon>
        <taxon>Liquidambar</taxon>
    </lineage>
</organism>
<dbReference type="PANTHER" id="PTHR37904">
    <property type="entry name" value="OS10G0566900 PROTEIN"/>
    <property type="match status" value="1"/>
</dbReference>